<dbReference type="HOGENOM" id="CLU_000445_69_17_2"/>
<keyword evidence="1" id="KW-0597">Phosphoprotein</keyword>
<dbReference type="InterPro" id="IPR050595">
    <property type="entry name" value="Bact_response_regulator"/>
</dbReference>
<dbReference type="STRING" id="1229909.NSED_04815"/>
<dbReference type="PATRIC" id="fig|1229909.8.peg.1047"/>
<dbReference type="PANTHER" id="PTHR44591">
    <property type="entry name" value="STRESS RESPONSE REGULATOR PROTEIN 1"/>
    <property type="match status" value="1"/>
</dbReference>
<dbReference type="EMBL" id="CP003843">
    <property type="protein sequence ID" value="AFS82767.1"/>
    <property type="molecule type" value="Genomic_DNA"/>
</dbReference>
<evidence type="ECO:0000313" key="3">
    <source>
        <dbReference type="EMBL" id="AFS82767.1"/>
    </source>
</evidence>
<evidence type="ECO:0000313" key="4">
    <source>
        <dbReference type="Proteomes" id="UP000006100"/>
    </source>
</evidence>
<dbReference type="InterPro" id="IPR011006">
    <property type="entry name" value="CheY-like_superfamily"/>
</dbReference>
<dbReference type="GeneID" id="13696758"/>
<dbReference type="PROSITE" id="PS50110">
    <property type="entry name" value="RESPONSE_REGULATORY"/>
    <property type="match status" value="1"/>
</dbReference>
<dbReference type="Pfam" id="PF00072">
    <property type="entry name" value="Response_reg"/>
    <property type="match status" value="1"/>
</dbReference>
<dbReference type="Gene3D" id="3.40.50.2300">
    <property type="match status" value="1"/>
</dbReference>
<accession>K0BCD8</accession>
<dbReference type="AlphaFoldDB" id="K0BCD8"/>
<dbReference type="PANTHER" id="PTHR44591:SF3">
    <property type="entry name" value="RESPONSE REGULATORY DOMAIN-CONTAINING PROTEIN"/>
    <property type="match status" value="1"/>
</dbReference>
<feature type="domain" description="Response regulatory" evidence="2">
    <location>
        <begin position="1"/>
        <end position="116"/>
    </location>
</feature>
<gene>
    <name evidence="3" type="ORF">NSED_04815</name>
</gene>
<reference evidence="3 4" key="1">
    <citation type="journal article" date="2012" name="J. Bacteriol.">
        <title>Draft Genome Sequence of an Ammonia-Oxidizing Archaeon, "Candidatus Nitrosopumilus sediminis" AR2, from Svalbard in the Arctic Circle.</title>
        <authorList>
            <person name="Park S.J."/>
            <person name="Kim J.G."/>
            <person name="Jung M.Y."/>
            <person name="Kim S.J."/>
            <person name="Cha I.T."/>
            <person name="Ghai R."/>
            <person name="Martin-Cuadrado A.B."/>
            <person name="Rodriguez-Valera F."/>
            <person name="Rhee S.K."/>
        </authorList>
    </citation>
    <scope>NUCLEOTIDE SEQUENCE [LARGE SCALE GENOMIC DNA]</scope>
    <source>
        <strain evidence="3 4">AR2</strain>
    </source>
</reference>
<keyword evidence="4" id="KW-1185">Reference proteome</keyword>
<organism evidence="3 4">
    <name type="scientific">Candidatus Nitrosopumilus sediminis</name>
    <dbReference type="NCBI Taxonomy" id="1229909"/>
    <lineage>
        <taxon>Archaea</taxon>
        <taxon>Nitrososphaerota</taxon>
        <taxon>Nitrososphaeria</taxon>
        <taxon>Nitrosopumilales</taxon>
        <taxon>Nitrosopumilaceae</taxon>
        <taxon>Nitrosopumilus</taxon>
    </lineage>
</organism>
<evidence type="ECO:0000259" key="2">
    <source>
        <dbReference type="PROSITE" id="PS50110"/>
    </source>
</evidence>
<sequence length="118" mass="13384">MIIDDNEQITKMLTTFLELNEHDCTVANDGSEGLKRIKENNYDVILLDLAMPEFDGYSVIKDLEDNNMLKDQKIIVFTASTITQDELDGLVKRGVSAYILKPIDIDILHSKLKEIAQL</sequence>
<dbReference type="InterPro" id="IPR001789">
    <property type="entry name" value="Sig_transdc_resp-reg_receiver"/>
</dbReference>
<dbReference type="KEGG" id="nir:NSED_04815"/>
<evidence type="ECO:0000256" key="1">
    <source>
        <dbReference type="ARBA" id="ARBA00022553"/>
    </source>
</evidence>
<dbReference type="OrthoDB" id="9652at2157"/>
<proteinExistence type="predicted"/>
<dbReference type="Proteomes" id="UP000006100">
    <property type="component" value="Chromosome"/>
</dbReference>
<dbReference type="GO" id="GO:0000160">
    <property type="term" value="P:phosphorelay signal transduction system"/>
    <property type="evidence" value="ECO:0007669"/>
    <property type="project" value="InterPro"/>
</dbReference>
<dbReference type="eggNOG" id="arCOG02595">
    <property type="taxonomic scope" value="Archaea"/>
</dbReference>
<dbReference type="SMART" id="SM00448">
    <property type="entry name" value="REC"/>
    <property type="match status" value="1"/>
</dbReference>
<name>K0BCD8_9ARCH</name>
<dbReference type="SUPFAM" id="SSF52172">
    <property type="entry name" value="CheY-like"/>
    <property type="match status" value="1"/>
</dbReference>
<dbReference type="RefSeq" id="WP_014965138.1">
    <property type="nucleotide sequence ID" value="NC_018656.1"/>
</dbReference>
<protein>
    <submittedName>
        <fullName evidence="3">Response regulator receiver protein</fullName>
    </submittedName>
</protein>